<accession>A0A0F9HKR6</accession>
<dbReference type="AlphaFoldDB" id="A0A0F9HKR6"/>
<gene>
    <name evidence="1" type="ORF">LCGC14_1986160</name>
</gene>
<comment type="caution">
    <text evidence="1">The sequence shown here is derived from an EMBL/GenBank/DDBJ whole genome shotgun (WGS) entry which is preliminary data.</text>
</comment>
<protein>
    <submittedName>
        <fullName evidence="1">Uncharacterized protein</fullName>
    </submittedName>
</protein>
<evidence type="ECO:0000313" key="1">
    <source>
        <dbReference type="EMBL" id="KKL82295.1"/>
    </source>
</evidence>
<sequence>MKLKMLHTTQANKFYLFSKGHRCVLRWFSPADSDSQEGFYIGNEGDRKYDKCNIYLKRII</sequence>
<proteinExistence type="predicted"/>
<organism evidence="1">
    <name type="scientific">marine sediment metagenome</name>
    <dbReference type="NCBI Taxonomy" id="412755"/>
    <lineage>
        <taxon>unclassified sequences</taxon>
        <taxon>metagenomes</taxon>
        <taxon>ecological metagenomes</taxon>
    </lineage>
</organism>
<dbReference type="EMBL" id="LAZR01022312">
    <property type="protein sequence ID" value="KKL82295.1"/>
    <property type="molecule type" value="Genomic_DNA"/>
</dbReference>
<reference evidence="1" key="1">
    <citation type="journal article" date="2015" name="Nature">
        <title>Complex archaea that bridge the gap between prokaryotes and eukaryotes.</title>
        <authorList>
            <person name="Spang A."/>
            <person name="Saw J.H."/>
            <person name="Jorgensen S.L."/>
            <person name="Zaremba-Niedzwiedzka K."/>
            <person name="Martijn J."/>
            <person name="Lind A.E."/>
            <person name="van Eijk R."/>
            <person name="Schleper C."/>
            <person name="Guy L."/>
            <person name="Ettema T.J."/>
        </authorList>
    </citation>
    <scope>NUCLEOTIDE SEQUENCE</scope>
</reference>
<name>A0A0F9HKR6_9ZZZZ</name>